<dbReference type="STRING" id="652787.SAMN05216490_1034"/>
<dbReference type="Proteomes" id="UP000199679">
    <property type="component" value="Chromosome I"/>
</dbReference>
<organism evidence="2 3">
    <name type="scientific">Mucilaginibacter mallensis</name>
    <dbReference type="NCBI Taxonomy" id="652787"/>
    <lineage>
        <taxon>Bacteria</taxon>
        <taxon>Pseudomonadati</taxon>
        <taxon>Bacteroidota</taxon>
        <taxon>Sphingobacteriia</taxon>
        <taxon>Sphingobacteriales</taxon>
        <taxon>Sphingobacteriaceae</taxon>
        <taxon>Mucilaginibacter</taxon>
    </lineage>
</organism>
<gene>
    <name evidence="2" type="ORF">SAMN05216490_1034</name>
</gene>
<dbReference type="AlphaFoldDB" id="A0A1H1RMQ7"/>
<dbReference type="EMBL" id="LT629740">
    <property type="protein sequence ID" value="SDS37067.1"/>
    <property type="molecule type" value="Genomic_DNA"/>
</dbReference>
<sequence>MLFLWNNTQINFQPDIRVMLMIKNLTLKTVILTIFMCFTVLVSKAQLGYNYNQFDFGIAAGADQVYGDAESITTTPTIHVSLNYNQSPFINYILEVQGGKLQGGNEYKDSSGRQFSNSFTAFLFRAQVQAGELIDYSESPFANAMKNFYLSSGVGYIVNHVTANRYSFLIPGYYTPGKNSSNEIFIPARIGYEFKIFNQYNIPNLKVDIAYQYNFVMGDDIDGYETGKSKDKFSQLTIGLKFAFGALTSYRKSIQF</sequence>
<keyword evidence="1" id="KW-0472">Membrane</keyword>
<feature type="transmembrane region" description="Helical" evidence="1">
    <location>
        <begin position="20"/>
        <end position="42"/>
    </location>
</feature>
<protein>
    <recommendedName>
        <fullName evidence="4">Outer membrane protein beta-barrel domain-containing protein</fullName>
    </recommendedName>
</protein>
<proteinExistence type="predicted"/>
<evidence type="ECO:0000313" key="2">
    <source>
        <dbReference type="EMBL" id="SDS37067.1"/>
    </source>
</evidence>
<keyword evidence="1" id="KW-0812">Transmembrane</keyword>
<evidence type="ECO:0000313" key="3">
    <source>
        <dbReference type="Proteomes" id="UP000199679"/>
    </source>
</evidence>
<evidence type="ECO:0008006" key="4">
    <source>
        <dbReference type="Google" id="ProtNLM"/>
    </source>
</evidence>
<evidence type="ECO:0000256" key="1">
    <source>
        <dbReference type="SAM" id="Phobius"/>
    </source>
</evidence>
<keyword evidence="1" id="KW-1133">Transmembrane helix</keyword>
<reference evidence="2 3" key="1">
    <citation type="submission" date="2016-10" db="EMBL/GenBank/DDBJ databases">
        <authorList>
            <person name="de Groot N.N."/>
        </authorList>
    </citation>
    <scope>NUCLEOTIDE SEQUENCE [LARGE SCALE GENOMIC DNA]</scope>
    <source>
        <strain evidence="2 3">MP1X4</strain>
    </source>
</reference>
<accession>A0A1H1RMQ7</accession>
<name>A0A1H1RMQ7_MUCMA</name>
<keyword evidence="3" id="KW-1185">Reference proteome</keyword>